<name>A0A9E2W8U2_9BACT</name>
<reference evidence="1" key="1">
    <citation type="submission" date="2021-06" db="EMBL/GenBank/DDBJ databases">
        <authorList>
            <person name="Huq M.A."/>
        </authorList>
    </citation>
    <scope>NUCLEOTIDE SEQUENCE</scope>
    <source>
        <strain evidence="1">MAH-26</strain>
    </source>
</reference>
<dbReference type="AlphaFoldDB" id="A0A9E2W8U2"/>
<sequence length="164" mass="18820">MKRLNILIVAFLFYQFSNGQSAKEIADLHCLSQTDAEKILGQSAKLLESNVEKKDSATYYRCTYTLLIQPSATCNLYYQFEKYADTLLAKNVYKQMIANNREMQGQKPLSDLGEEAFLHTDQQHFDLIIFRKGNKLVRIKVNKITNTTSLKGMEQVARRLASLI</sequence>
<evidence type="ECO:0000313" key="2">
    <source>
        <dbReference type="Proteomes" id="UP000812270"/>
    </source>
</evidence>
<accession>A0A9E2W8U2</accession>
<organism evidence="1 2">
    <name type="scientific">Pinibacter aurantiacus</name>
    <dbReference type="NCBI Taxonomy" id="2851599"/>
    <lineage>
        <taxon>Bacteria</taxon>
        <taxon>Pseudomonadati</taxon>
        <taxon>Bacteroidota</taxon>
        <taxon>Chitinophagia</taxon>
        <taxon>Chitinophagales</taxon>
        <taxon>Chitinophagaceae</taxon>
        <taxon>Pinibacter</taxon>
    </lineage>
</organism>
<comment type="caution">
    <text evidence="1">The sequence shown here is derived from an EMBL/GenBank/DDBJ whole genome shotgun (WGS) entry which is preliminary data.</text>
</comment>
<proteinExistence type="predicted"/>
<dbReference type="RefSeq" id="WP_217792860.1">
    <property type="nucleotide sequence ID" value="NZ_JAHSPG010000014.1"/>
</dbReference>
<gene>
    <name evidence="1" type="ORF">KTO63_17795</name>
</gene>
<dbReference type="Proteomes" id="UP000812270">
    <property type="component" value="Unassembled WGS sequence"/>
</dbReference>
<dbReference type="EMBL" id="JAHSPG010000014">
    <property type="protein sequence ID" value="MBV4359026.1"/>
    <property type="molecule type" value="Genomic_DNA"/>
</dbReference>
<evidence type="ECO:0000313" key="1">
    <source>
        <dbReference type="EMBL" id="MBV4359026.1"/>
    </source>
</evidence>
<keyword evidence="2" id="KW-1185">Reference proteome</keyword>
<protein>
    <submittedName>
        <fullName evidence="1">Uncharacterized protein</fullName>
    </submittedName>
</protein>